<proteinExistence type="predicted"/>
<keyword evidence="1" id="KW-0472">Membrane</keyword>
<feature type="non-terminal residue" evidence="2">
    <location>
        <position position="1"/>
    </location>
</feature>
<gene>
    <name evidence="2" type="ORF">BDQ12DRAFT_694101</name>
</gene>
<evidence type="ECO:0000313" key="3">
    <source>
        <dbReference type="Proteomes" id="UP000308652"/>
    </source>
</evidence>
<protein>
    <submittedName>
        <fullName evidence="2">Uncharacterized protein</fullName>
    </submittedName>
</protein>
<keyword evidence="1" id="KW-1133">Transmembrane helix</keyword>
<sequence length="66" mass="7666">LLDCFFCCSLCSHLPHFSSSFPSLFSLYCLSSLTFNFLLPNIYNHSNILPEPAHTDFTRPTRMTYR</sequence>
<dbReference type="AlphaFoldDB" id="A0A5C3LH10"/>
<name>A0A5C3LH10_9AGAR</name>
<feature type="transmembrane region" description="Helical" evidence="1">
    <location>
        <begin position="20"/>
        <end position="39"/>
    </location>
</feature>
<keyword evidence="3" id="KW-1185">Reference proteome</keyword>
<reference evidence="2 3" key="1">
    <citation type="journal article" date="2019" name="Nat. Ecol. Evol.">
        <title>Megaphylogeny resolves global patterns of mushroom evolution.</title>
        <authorList>
            <person name="Varga T."/>
            <person name="Krizsan K."/>
            <person name="Foldi C."/>
            <person name="Dima B."/>
            <person name="Sanchez-Garcia M."/>
            <person name="Sanchez-Ramirez S."/>
            <person name="Szollosi G.J."/>
            <person name="Szarkandi J.G."/>
            <person name="Papp V."/>
            <person name="Albert L."/>
            <person name="Andreopoulos W."/>
            <person name="Angelini C."/>
            <person name="Antonin V."/>
            <person name="Barry K.W."/>
            <person name="Bougher N.L."/>
            <person name="Buchanan P."/>
            <person name="Buyck B."/>
            <person name="Bense V."/>
            <person name="Catcheside P."/>
            <person name="Chovatia M."/>
            <person name="Cooper J."/>
            <person name="Damon W."/>
            <person name="Desjardin D."/>
            <person name="Finy P."/>
            <person name="Geml J."/>
            <person name="Haridas S."/>
            <person name="Hughes K."/>
            <person name="Justo A."/>
            <person name="Karasinski D."/>
            <person name="Kautmanova I."/>
            <person name="Kiss B."/>
            <person name="Kocsube S."/>
            <person name="Kotiranta H."/>
            <person name="LaButti K.M."/>
            <person name="Lechner B.E."/>
            <person name="Liimatainen K."/>
            <person name="Lipzen A."/>
            <person name="Lukacs Z."/>
            <person name="Mihaltcheva S."/>
            <person name="Morgado L.N."/>
            <person name="Niskanen T."/>
            <person name="Noordeloos M.E."/>
            <person name="Ohm R.A."/>
            <person name="Ortiz-Santana B."/>
            <person name="Ovrebo C."/>
            <person name="Racz N."/>
            <person name="Riley R."/>
            <person name="Savchenko A."/>
            <person name="Shiryaev A."/>
            <person name="Soop K."/>
            <person name="Spirin V."/>
            <person name="Szebenyi C."/>
            <person name="Tomsovsky M."/>
            <person name="Tulloss R.E."/>
            <person name="Uehling J."/>
            <person name="Grigoriev I.V."/>
            <person name="Vagvolgyi C."/>
            <person name="Papp T."/>
            <person name="Martin F.M."/>
            <person name="Miettinen O."/>
            <person name="Hibbett D.S."/>
            <person name="Nagy L.G."/>
        </authorList>
    </citation>
    <scope>NUCLEOTIDE SEQUENCE [LARGE SCALE GENOMIC DNA]</scope>
    <source>
        <strain evidence="2 3">CBS 166.37</strain>
    </source>
</reference>
<evidence type="ECO:0000256" key="1">
    <source>
        <dbReference type="SAM" id="Phobius"/>
    </source>
</evidence>
<keyword evidence="1" id="KW-0812">Transmembrane</keyword>
<evidence type="ECO:0000313" key="2">
    <source>
        <dbReference type="EMBL" id="TFK31463.1"/>
    </source>
</evidence>
<dbReference type="Proteomes" id="UP000308652">
    <property type="component" value="Unassembled WGS sequence"/>
</dbReference>
<dbReference type="EMBL" id="ML213747">
    <property type="protein sequence ID" value="TFK31463.1"/>
    <property type="molecule type" value="Genomic_DNA"/>
</dbReference>
<accession>A0A5C3LH10</accession>
<organism evidence="2 3">
    <name type="scientific">Crucibulum laeve</name>
    <dbReference type="NCBI Taxonomy" id="68775"/>
    <lineage>
        <taxon>Eukaryota</taxon>
        <taxon>Fungi</taxon>
        <taxon>Dikarya</taxon>
        <taxon>Basidiomycota</taxon>
        <taxon>Agaricomycotina</taxon>
        <taxon>Agaricomycetes</taxon>
        <taxon>Agaricomycetidae</taxon>
        <taxon>Agaricales</taxon>
        <taxon>Agaricineae</taxon>
        <taxon>Nidulariaceae</taxon>
        <taxon>Crucibulum</taxon>
    </lineage>
</organism>